<comment type="caution">
    <text evidence="2">The sequence shown here is derived from an EMBL/GenBank/DDBJ whole genome shotgun (WGS) entry which is preliminary data.</text>
</comment>
<dbReference type="InterPro" id="IPR006627">
    <property type="entry name" value="TDU_repeat"/>
</dbReference>
<reference evidence="2 3" key="1">
    <citation type="submission" date="2023-09" db="EMBL/GenBank/DDBJ databases">
        <title>Genomes of two closely related lineages of the louse Polyplax serrata with different host specificities.</title>
        <authorList>
            <person name="Martinu J."/>
            <person name="Tarabai H."/>
            <person name="Stefka J."/>
            <person name="Hypsa V."/>
        </authorList>
    </citation>
    <scope>NUCLEOTIDE SEQUENCE [LARGE SCALE GENOMIC DNA]</scope>
    <source>
        <strain evidence="2">98ZLc_SE</strain>
    </source>
</reference>
<gene>
    <name evidence="2" type="ORF">RUM44_000026</name>
</gene>
<feature type="region of interest" description="Disordered" evidence="1">
    <location>
        <begin position="1"/>
        <end position="37"/>
    </location>
</feature>
<keyword evidence="3" id="KW-1185">Reference proteome</keyword>
<protein>
    <recommendedName>
        <fullName evidence="4">Transcription cofactor vestigial-like protein 4</fullName>
    </recommendedName>
</protein>
<evidence type="ECO:0000256" key="1">
    <source>
        <dbReference type="SAM" id="MobiDB-lite"/>
    </source>
</evidence>
<dbReference type="EMBL" id="JAWJWF010000003">
    <property type="protein sequence ID" value="KAK6634779.1"/>
    <property type="molecule type" value="Genomic_DNA"/>
</dbReference>
<dbReference type="InterPro" id="IPR028184">
    <property type="entry name" value="VGLL4"/>
</dbReference>
<evidence type="ECO:0008006" key="4">
    <source>
        <dbReference type="Google" id="ProtNLM"/>
    </source>
</evidence>
<name>A0ABR1B4B5_POLSC</name>
<dbReference type="SMART" id="SM00711">
    <property type="entry name" value="TDU"/>
    <property type="match status" value="2"/>
</dbReference>
<dbReference type="PANTHER" id="PTHR17604:SF7">
    <property type="entry name" value="TONDU-DOMAIN-CONTAINING GROWTH INHIBITOR, ISOFORM A"/>
    <property type="match status" value="1"/>
</dbReference>
<dbReference type="Proteomes" id="UP001359485">
    <property type="component" value="Unassembled WGS sequence"/>
</dbReference>
<sequence>MEGEESPLDVLSRAATMVSPPTYDESHNYSNKEMPCAKWRRERRQMISNKVIEAPLDFSTRHSNLKPPPSYDQSIQNKLSRPSVIQSVCVASPTTTKPPNFESETECNLKLSRTQSQDDVCDPAIDEHFRRSLGKEYSSIFSNDNNELSKSINSESDSTGLTVDDHFAKALGDTWTKLKQKENQEKIRSLVKNNNNHLLNFKDLSSGQGDVNLKKKKKNAKETVLNEKKSATITSGWVKT</sequence>
<evidence type="ECO:0000313" key="3">
    <source>
        <dbReference type="Proteomes" id="UP001359485"/>
    </source>
</evidence>
<dbReference type="PANTHER" id="PTHR17604">
    <property type="entry name" value="TRANSCRIPTION COFACTOR VESTIGIAL-LIKE PROTEIN 4"/>
    <property type="match status" value="1"/>
</dbReference>
<evidence type="ECO:0000313" key="2">
    <source>
        <dbReference type="EMBL" id="KAK6634779.1"/>
    </source>
</evidence>
<dbReference type="Pfam" id="PF15245">
    <property type="entry name" value="VGLL4"/>
    <property type="match status" value="1"/>
</dbReference>
<organism evidence="2 3">
    <name type="scientific">Polyplax serrata</name>
    <name type="common">Common mouse louse</name>
    <dbReference type="NCBI Taxonomy" id="468196"/>
    <lineage>
        <taxon>Eukaryota</taxon>
        <taxon>Metazoa</taxon>
        <taxon>Ecdysozoa</taxon>
        <taxon>Arthropoda</taxon>
        <taxon>Hexapoda</taxon>
        <taxon>Insecta</taxon>
        <taxon>Pterygota</taxon>
        <taxon>Neoptera</taxon>
        <taxon>Paraneoptera</taxon>
        <taxon>Psocodea</taxon>
        <taxon>Troctomorpha</taxon>
        <taxon>Phthiraptera</taxon>
        <taxon>Anoplura</taxon>
        <taxon>Polyplacidae</taxon>
        <taxon>Polyplax</taxon>
    </lineage>
</organism>
<accession>A0ABR1B4B5</accession>
<proteinExistence type="predicted"/>